<sequence>MKKIIYCCVLISLYMNLQAQNVTITPDGITPVSTHPRISYDAILALPSPQEGDLAYDTTFKCLRIYTDGKWLCSYQDPVNYTPNIMPLISVKGVVFQTSPAIATDASGNVYIIGHYSGSITLGANTLTPRAVMIYL</sequence>
<keyword evidence="3" id="KW-1185">Reference proteome</keyword>
<evidence type="ECO:0000256" key="1">
    <source>
        <dbReference type="SAM" id="SignalP"/>
    </source>
</evidence>
<proteinExistence type="predicted"/>
<dbReference type="EMBL" id="SEWF01000034">
    <property type="protein sequence ID" value="RYU93968.1"/>
    <property type="molecule type" value="Genomic_DNA"/>
</dbReference>
<dbReference type="RefSeq" id="WP_130022948.1">
    <property type="nucleotide sequence ID" value="NZ_SEWF01000034.1"/>
</dbReference>
<feature type="signal peptide" evidence="1">
    <location>
        <begin position="1"/>
        <end position="19"/>
    </location>
</feature>
<reference evidence="2 3" key="1">
    <citation type="submission" date="2019-02" db="EMBL/GenBank/DDBJ databases">
        <title>Bacterial novel species Emticicia sp. 17J42-9 isolated from soil.</title>
        <authorList>
            <person name="Jung H.-Y."/>
        </authorList>
    </citation>
    <scope>NUCLEOTIDE SEQUENCE [LARGE SCALE GENOMIC DNA]</scope>
    <source>
        <strain evidence="2 3">17J42-9</strain>
    </source>
</reference>
<organism evidence="2 3">
    <name type="scientific">Emticicia agri</name>
    <dbReference type="NCBI Taxonomy" id="2492393"/>
    <lineage>
        <taxon>Bacteria</taxon>
        <taxon>Pseudomonadati</taxon>
        <taxon>Bacteroidota</taxon>
        <taxon>Cytophagia</taxon>
        <taxon>Cytophagales</taxon>
        <taxon>Leadbetterellaceae</taxon>
        <taxon>Emticicia</taxon>
    </lineage>
</organism>
<dbReference type="Proteomes" id="UP000293162">
    <property type="component" value="Unassembled WGS sequence"/>
</dbReference>
<name>A0A4Q5LW88_9BACT</name>
<dbReference type="AlphaFoldDB" id="A0A4Q5LW88"/>
<accession>A0A4Q5LW88</accession>
<feature type="chain" id="PRO_5020405343" evidence="1">
    <location>
        <begin position="20"/>
        <end position="136"/>
    </location>
</feature>
<evidence type="ECO:0000313" key="3">
    <source>
        <dbReference type="Proteomes" id="UP000293162"/>
    </source>
</evidence>
<dbReference type="OrthoDB" id="937114at2"/>
<gene>
    <name evidence="2" type="ORF">EWM59_19605</name>
</gene>
<keyword evidence="1" id="KW-0732">Signal</keyword>
<comment type="caution">
    <text evidence="2">The sequence shown here is derived from an EMBL/GenBank/DDBJ whole genome shotgun (WGS) entry which is preliminary data.</text>
</comment>
<protein>
    <submittedName>
        <fullName evidence="2">Uncharacterized protein</fullName>
    </submittedName>
</protein>
<evidence type="ECO:0000313" key="2">
    <source>
        <dbReference type="EMBL" id="RYU93968.1"/>
    </source>
</evidence>